<dbReference type="AlphaFoldDB" id="A0A0P1AVY6"/>
<evidence type="ECO:0000313" key="1">
    <source>
        <dbReference type="EMBL" id="CEG45514.1"/>
    </source>
</evidence>
<sequence>MMYSLLFAKGALASTCPSFLRIWQLCLVWQQHYALRRLWDQVKKRAQFQITLSQAIGNKAEGHVTVMIALRRFMIGRLSLLYCQQAEASCKANLMKH</sequence>
<name>A0A0P1AVY6_PLAHL</name>
<protein>
    <submittedName>
        <fullName evidence="1">Uncharacterized protein</fullName>
    </submittedName>
</protein>
<evidence type="ECO:0000313" key="2">
    <source>
        <dbReference type="Proteomes" id="UP000054928"/>
    </source>
</evidence>
<keyword evidence="2" id="KW-1185">Reference proteome</keyword>
<dbReference type="Proteomes" id="UP000054928">
    <property type="component" value="Unassembled WGS sequence"/>
</dbReference>
<dbReference type="RefSeq" id="XP_024581883.1">
    <property type="nucleotide sequence ID" value="XM_024716267.1"/>
</dbReference>
<dbReference type="EMBL" id="CCYD01001583">
    <property type="protein sequence ID" value="CEG45514.1"/>
    <property type="molecule type" value="Genomic_DNA"/>
</dbReference>
<organism evidence="1 2">
    <name type="scientific">Plasmopara halstedii</name>
    <name type="common">Downy mildew of sunflower</name>
    <dbReference type="NCBI Taxonomy" id="4781"/>
    <lineage>
        <taxon>Eukaryota</taxon>
        <taxon>Sar</taxon>
        <taxon>Stramenopiles</taxon>
        <taxon>Oomycota</taxon>
        <taxon>Peronosporomycetes</taxon>
        <taxon>Peronosporales</taxon>
        <taxon>Peronosporaceae</taxon>
        <taxon>Plasmopara</taxon>
    </lineage>
</organism>
<dbReference type="GeneID" id="36396860"/>
<accession>A0A0P1AVY6</accession>
<proteinExistence type="predicted"/>
<reference evidence="2" key="1">
    <citation type="submission" date="2014-09" db="EMBL/GenBank/DDBJ databases">
        <authorList>
            <person name="Sharma Rahul"/>
            <person name="Thines Marco"/>
        </authorList>
    </citation>
    <scope>NUCLEOTIDE SEQUENCE [LARGE SCALE GENOMIC DNA]</scope>
</reference>